<keyword evidence="1" id="KW-0472">Membrane</keyword>
<dbReference type="PRINTS" id="PR00625">
    <property type="entry name" value="JDOMAIN"/>
</dbReference>
<keyword evidence="1" id="KW-1133">Transmembrane helix</keyword>
<protein>
    <submittedName>
        <fullName evidence="3">DnaJ domain-containing protein</fullName>
    </submittedName>
</protein>
<dbReference type="CDD" id="cd06257">
    <property type="entry name" value="DnaJ"/>
    <property type="match status" value="1"/>
</dbReference>
<evidence type="ECO:0000256" key="1">
    <source>
        <dbReference type="SAM" id="Phobius"/>
    </source>
</evidence>
<sequence length="143" mass="14395">MTAGAGPAARQEAARLLGVDPAASAAEVQRAFLKAARTAHPDMRPGAGPQERHDAAVEFDRLLRARDVLLDAARTAAAGGDGGSPAETLRAAPRVPSQSLGGPLVVLALLSFLLVLLVTVEQGLEGGPGAPAAPSRPVSSGRP</sequence>
<keyword evidence="4" id="KW-1185">Reference proteome</keyword>
<dbReference type="RefSeq" id="WP_377936543.1">
    <property type="nucleotide sequence ID" value="NZ_JBHUEA010000035.1"/>
</dbReference>
<proteinExistence type="predicted"/>
<dbReference type="InterPro" id="IPR001623">
    <property type="entry name" value="DnaJ_domain"/>
</dbReference>
<reference evidence="4" key="1">
    <citation type="journal article" date="2019" name="Int. J. Syst. Evol. Microbiol.">
        <title>The Global Catalogue of Microorganisms (GCM) 10K type strain sequencing project: providing services to taxonomists for standard genome sequencing and annotation.</title>
        <authorList>
            <consortium name="The Broad Institute Genomics Platform"/>
            <consortium name="The Broad Institute Genome Sequencing Center for Infectious Disease"/>
            <person name="Wu L."/>
            <person name="Ma J."/>
        </authorList>
    </citation>
    <scope>NUCLEOTIDE SEQUENCE [LARGE SCALE GENOMIC DNA]</scope>
    <source>
        <strain evidence="4">CGMCC 1.12471</strain>
    </source>
</reference>
<dbReference type="SMART" id="SM00271">
    <property type="entry name" value="DnaJ"/>
    <property type="match status" value="1"/>
</dbReference>
<evidence type="ECO:0000313" key="3">
    <source>
        <dbReference type="EMBL" id="MFD1722970.1"/>
    </source>
</evidence>
<evidence type="ECO:0000259" key="2">
    <source>
        <dbReference type="PROSITE" id="PS50076"/>
    </source>
</evidence>
<dbReference type="Pfam" id="PF00226">
    <property type="entry name" value="DnaJ"/>
    <property type="match status" value="1"/>
</dbReference>
<feature type="transmembrane region" description="Helical" evidence="1">
    <location>
        <begin position="100"/>
        <end position="120"/>
    </location>
</feature>
<name>A0ABW4LHM3_9MICO</name>
<gene>
    <name evidence="3" type="ORF">ACFSBI_15580</name>
</gene>
<keyword evidence="1" id="KW-0812">Transmembrane</keyword>
<dbReference type="SUPFAM" id="SSF46565">
    <property type="entry name" value="Chaperone J-domain"/>
    <property type="match status" value="1"/>
</dbReference>
<organism evidence="3 4">
    <name type="scientific">Amnibacterium endophyticum</name>
    <dbReference type="NCBI Taxonomy" id="2109337"/>
    <lineage>
        <taxon>Bacteria</taxon>
        <taxon>Bacillati</taxon>
        <taxon>Actinomycetota</taxon>
        <taxon>Actinomycetes</taxon>
        <taxon>Micrococcales</taxon>
        <taxon>Microbacteriaceae</taxon>
        <taxon>Amnibacterium</taxon>
    </lineage>
</organism>
<dbReference type="EMBL" id="JBHUEA010000035">
    <property type="protein sequence ID" value="MFD1722970.1"/>
    <property type="molecule type" value="Genomic_DNA"/>
</dbReference>
<comment type="caution">
    <text evidence="3">The sequence shown here is derived from an EMBL/GenBank/DDBJ whole genome shotgun (WGS) entry which is preliminary data.</text>
</comment>
<dbReference type="InterPro" id="IPR036869">
    <property type="entry name" value="J_dom_sf"/>
</dbReference>
<dbReference type="PROSITE" id="PS50076">
    <property type="entry name" value="DNAJ_2"/>
    <property type="match status" value="1"/>
</dbReference>
<feature type="domain" description="J" evidence="2">
    <location>
        <begin position="12"/>
        <end position="74"/>
    </location>
</feature>
<dbReference type="Gene3D" id="1.10.287.110">
    <property type="entry name" value="DnaJ domain"/>
    <property type="match status" value="1"/>
</dbReference>
<dbReference type="Proteomes" id="UP001597347">
    <property type="component" value="Unassembled WGS sequence"/>
</dbReference>
<evidence type="ECO:0000313" key="4">
    <source>
        <dbReference type="Proteomes" id="UP001597347"/>
    </source>
</evidence>
<accession>A0ABW4LHM3</accession>